<dbReference type="Gene3D" id="2.40.170.20">
    <property type="entry name" value="TonB-dependent receptor, beta-barrel domain"/>
    <property type="match status" value="1"/>
</dbReference>
<dbReference type="NCBIfam" id="TIGR04057">
    <property type="entry name" value="SusC_RagA_signa"/>
    <property type="match status" value="1"/>
</dbReference>
<keyword evidence="2 7" id="KW-0813">Transport</keyword>
<dbReference type="Pfam" id="PF07660">
    <property type="entry name" value="STN"/>
    <property type="match status" value="1"/>
</dbReference>
<evidence type="ECO:0000256" key="6">
    <source>
        <dbReference type="ARBA" id="ARBA00023237"/>
    </source>
</evidence>
<dbReference type="Proteomes" id="UP000071561">
    <property type="component" value="Chromosome"/>
</dbReference>
<dbReference type="AlphaFoldDB" id="A0A127VDR9"/>
<keyword evidence="4 7" id="KW-0812">Transmembrane</keyword>
<keyword evidence="6 7" id="KW-0998">Cell outer membrane</keyword>
<dbReference type="InterPro" id="IPR037066">
    <property type="entry name" value="Plug_dom_sf"/>
</dbReference>
<dbReference type="InterPro" id="IPR008969">
    <property type="entry name" value="CarboxyPept-like_regulatory"/>
</dbReference>
<dbReference type="InterPro" id="IPR036942">
    <property type="entry name" value="Beta-barrel_TonB_sf"/>
</dbReference>
<dbReference type="PATRIC" id="fig|188932.3.peg.2726"/>
<accession>A0A127VDR9</accession>
<evidence type="ECO:0000256" key="4">
    <source>
        <dbReference type="ARBA" id="ARBA00022692"/>
    </source>
</evidence>
<keyword evidence="3 7" id="KW-1134">Transmembrane beta strand</keyword>
<feature type="domain" description="Secretin/TonB short N-terminal" evidence="8">
    <location>
        <begin position="46"/>
        <end position="97"/>
    </location>
</feature>
<dbReference type="InterPro" id="IPR012910">
    <property type="entry name" value="Plug_dom"/>
</dbReference>
<reference evidence="9 10" key="1">
    <citation type="submission" date="2016-03" db="EMBL/GenBank/DDBJ databases">
        <title>Complete genome sequence of Pedobacter cryoconitis PAMC 27485.</title>
        <authorList>
            <person name="Lee J."/>
            <person name="Kim O.-S."/>
        </authorList>
    </citation>
    <scope>NUCLEOTIDE SEQUENCE [LARGE SCALE GENOMIC DNA]</scope>
    <source>
        <strain evidence="9 10">PAMC 27485</strain>
    </source>
</reference>
<dbReference type="RefSeq" id="WP_198163514.1">
    <property type="nucleotide sequence ID" value="NZ_CP014504.1"/>
</dbReference>
<proteinExistence type="inferred from homology"/>
<dbReference type="EMBL" id="CP014504">
    <property type="protein sequence ID" value="AMP99503.1"/>
    <property type="molecule type" value="Genomic_DNA"/>
</dbReference>
<evidence type="ECO:0000313" key="9">
    <source>
        <dbReference type="EMBL" id="AMP99503.1"/>
    </source>
</evidence>
<dbReference type="PROSITE" id="PS52016">
    <property type="entry name" value="TONB_DEPENDENT_REC_3"/>
    <property type="match status" value="1"/>
</dbReference>
<dbReference type="SMART" id="SM00965">
    <property type="entry name" value="STN"/>
    <property type="match status" value="1"/>
</dbReference>
<dbReference type="InterPro" id="IPR039426">
    <property type="entry name" value="TonB-dep_rcpt-like"/>
</dbReference>
<evidence type="ECO:0000256" key="1">
    <source>
        <dbReference type="ARBA" id="ARBA00004571"/>
    </source>
</evidence>
<dbReference type="SUPFAM" id="SSF49464">
    <property type="entry name" value="Carboxypeptidase regulatory domain-like"/>
    <property type="match status" value="1"/>
</dbReference>
<gene>
    <name evidence="9" type="ORF">AY601_2615</name>
</gene>
<evidence type="ECO:0000259" key="8">
    <source>
        <dbReference type="SMART" id="SM00965"/>
    </source>
</evidence>
<keyword evidence="10" id="KW-1185">Reference proteome</keyword>
<protein>
    <submittedName>
        <fullName evidence="9">Putative outer membrane protein</fullName>
    </submittedName>
</protein>
<name>A0A127VDR9_9SPHI</name>
<dbReference type="InterPro" id="IPR011662">
    <property type="entry name" value="Secretin/TonB_short_N"/>
</dbReference>
<comment type="subcellular location">
    <subcellularLocation>
        <location evidence="1 7">Cell outer membrane</location>
        <topology evidence="1 7">Multi-pass membrane protein</topology>
    </subcellularLocation>
</comment>
<dbReference type="Pfam" id="PF07715">
    <property type="entry name" value="Plug"/>
    <property type="match status" value="1"/>
</dbReference>
<comment type="similarity">
    <text evidence="7">Belongs to the TonB-dependent receptor family.</text>
</comment>
<sequence>MRLTTVILIASLLQVSASTFGQQITINRKNASLESLLIEIRNQSQYDFLYDGKILPRNKIADVNVKNADINKALKTVLTGSSLTYTIEGKIVTIKKRIEPTLMDKIISVFQQIDVRGKVVDESGKTLAGAMVFIEDSKIKTTTNEKGEFYLQNVNENSTIIIAYIGYLPAELAAAPNLGTIKMLPSIGELKEVEIKFNTGYQQLSRERSAGSFAKPNLNVMKNRSTSPNILDRLEGLVPGLSSGRSDLVKEGQRGGLVIRGSSSINLSTTPLVVVDGIEVPNIETVNMQDVEDITVLKDATSASIWGAKAANGVIVITTKKGKTGEKLKIDYDGYYAFQGRPNREYLPRLGSSQFIAAQREIFPEFAQFNPYDGEIAEGALPPHLQILYDALPERGILTQAQANFKLDSLGKLDNRGQINDIFIRNAATLNQTLSIAGGGNTHSFYGSINHIGTTDNLPGSANNQYKVNLRNDFIFGKRFTAFINADLTNMTTRSNGTLGSTPAPGFLPYQLFKDTNGSPLIVNVLAPFALTGYADEIRKDYAGRAGVNLDYSPVQEINRQHETSNTLSTRMVAGGKIDILKNLSFQGTYGYNTISTTGRKVLSQDNYTVRDDYMRFTQEDEEIDEDEDGPLRRNLPKDGGRLTTNNLVTKSWTIRNQLFFDQTWNSHQLTVMAGQEATHMQTVDNTATYFGWDDQLQVGRPVNVRRLVQGFDGIAGRAGWEDFENNVGGREQPIARTTSYFANLGYTFARKYTLNSSWRIDKSNLFGFDKSAQNRPVYSIGGKWAMGTEQFLDPVNWLDRLDLRLTYGVTGNAPTPGMAASRDIFQSESNVTYVNGAGIILFKPSNAKLTWESTKVYNAGIDFSVLNGRLNGTIDLYQKNTQDLIGTLSTSPLTGYSSVTGNFGNLKNQGIDLQLNSVNVVTRGFEWGTSLVLGYNKNKITKLNLNPATTGAALINANYLVGYPMFVSHSYNYAGLNAKGDPQIRLADGSLSSDPNISLPADIVYNGVTQAPWNAGLSNNFSYKNFQLGVNIIYNGGHVMLDPRNPLNTNDPGFLNRFKNPVDENKTNIPRWIGDTELAAQRNTSYYSNGNHRVMDASYAKIRDITLAYSLPQTLVNKMQAQAISFRFQLSNLLLWTANDINYDPEASDYTRAAQGTVTLGAHITF</sequence>
<keyword evidence="5 7" id="KW-0472">Membrane</keyword>
<dbReference type="Pfam" id="PF13715">
    <property type="entry name" value="CarbopepD_reg_2"/>
    <property type="match status" value="1"/>
</dbReference>
<evidence type="ECO:0000256" key="2">
    <source>
        <dbReference type="ARBA" id="ARBA00022448"/>
    </source>
</evidence>
<dbReference type="NCBIfam" id="TIGR04056">
    <property type="entry name" value="OMP_RagA_SusC"/>
    <property type="match status" value="1"/>
</dbReference>
<dbReference type="GO" id="GO:0009279">
    <property type="term" value="C:cell outer membrane"/>
    <property type="evidence" value="ECO:0007669"/>
    <property type="project" value="UniProtKB-SubCell"/>
</dbReference>
<evidence type="ECO:0000256" key="5">
    <source>
        <dbReference type="ARBA" id="ARBA00023136"/>
    </source>
</evidence>
<dbReference type="Gene3D" id="2.60.40.1120">
    <property type="entry name" value="Carboxypeptidase-like, regulatory domain"/>
    <property type="match status" value="1"/>
</dbReference>
<dbReference type="InterPro" id="IPR023997">
    <property type="entry name" value="TonB-dep_OMP_SusC/RagA_CS"/>
</dbReference>
<evidence type="ECO:0000256" key="7">
    <source>
        <dbReference type="PROSITE-ProRule" id="PRU01360"/>
    </source>
</evidence>
<evidence type="ECO:0000256" key="3">
    <source>
        <dbReference type="ARBA" id="ARBA00022452"/>
    </source>
</evidence>
<dbReference type="SUPFAM" id="SSF56935">
    <property type="entry name" value="Porins"/>
    <property type="match status" value="1"/>
</dbReference>
<dbReference type="InterPro" id="IPR023996">
    <property type="entry name" value="TonB-dep_OMP_SusC/RagA"/>
</dbReference>
<organism evidence="9 10">
    <name type="scientific">Pedobacter cryoconitis</name>
    <dbReference type="NCBI Taxonomy" id="188932"/>
    <lineage>
        <taxon>Bacteria</taxon>
        <taxon>Pseudomonadati</taxon>
        <taxon>Bacteroidota</taxon>
        <taxon>Sphingobacteriia</taxon>
        <taxon>Sphingobacteriales</taxon>
        <taxon>Sphingobacteriaceae</taxon>
        <taxon>Pedobacter</taxon>
    </lineage>
</organism>
<dbReference type="KEGG" id="pcm:AY601_2615"/>
<dbReference type="Gene3D" id="2.170.130.10">
    <property type="entry name" value="TonB-dependent receptor, plug domain"/>
    <property type="match status" value="1"/>
</dbReference>
<evidence type="ECO:0000313" key="10">
    <source>
        <dbReference type="Proteomes" id="UP000071561"/>
    </source>
</evidence>